<proteinExistence type="predicted"/>
<feature type="region of interest" description="Disordered" evidence="1">
    <location>
        <begin position="1"/>
        <end position="24"/>
    </location>
</feature>
<keyword evidence="3" id="KW-1185">Reference proteome</keyword>
<dbReference type="Proteomes" id="UP000183413">
    <property type="component" value="Unassembled WGS sequence"/>
</dbReference>
<gene>
    <name evidence="2" type="ORF">SAMN04489713_103266</name>
</gene>
<reference evidence="2 3" key="1">
    <citation type="submission" date="2016-10" db="EMBL/GenBank/DDBJ databases">
        <authorList>
            <person name="de Groot N.N."/>
        </authorList>
    </citation>
    <scope>NUCLEOTIDE SEQUENCE [LARGE SCALE GENOMIC DNA]</scope>
    <source>
        <strain evidence="2 3">DSM 43067</strain>
    </source>
</reference>
<evidence type="ECO:0000256" key="1">
    <source>
        <dbReference type="SAM" id="MobiDB-lite"/>
    </source>
</evidence>
<protein>
    <submittedName>
        <fullName evidence="2">Uncharacterized protein</fullName>
    </submittedName>
</protein>
<dbReference type="EMBL" id="FOVH01000003">
    <property type="protein sequence ID" value="SFN86558.1"/>
    <property type="molecule type" value="Genomic_DNA"/>
</dbReference>
<evidence type="ECO:0000313" key="3">
    <source>
        <dbReference type="Proteomes" id="UP000183413"/>
    </source>
</evidence>
<dbReference type="InParanoid" id="A0A1I5CHU2"/>
<dbReference type="STRING" id="1993.SAMN04489713_103266"/>
<accession>A0A1I5CHU2</accession>
<organism evidence="2 3">
    <name type="scientific">Actinomadura madurae</name>
    <dbReference type="NCBI Taxonomy" id="1993"/>
    <lineage>
        <taxon>Bacteria</taxon>
        <taxon>Bacillati</taxon>
        <taxon>Actinomycetota</taxon>
        <taxon>Actinomycetes</taxon>
        <taxon>Streptosporangiales</taxon>
        <taxon>Thermomonosporaceae</taxon>
        <taxon>Actinomadura</taxon>
    </lineage>
</organism>
<dbReference type="AlphaFoldDB" id="A0A1I5CHU2"/>
<sequence>MSKFPFLLPSEGVRTGPAVGATSPGLRRVRAELARHGSLGRSFDNKCAHDRTSADLEFANRVPAS</sequence>
<evidence type="ECO:0000313" key="2">
    <source>
        <dbReference type="EMBL" id="SFN86558.1"/>
    </source>
</evidence>
<name>A0A1I5CHU2_9ACTN</name>